<dbReference type="Proteomes" id="UP000078542">
    <property type="component" value="Unassembled WGS sequence"/>
</dbReference>
<reference evidence="2 3" key="1">
    <citation type="submission" date="2016-03" db="EMBL/GenBank/DDBJ databases">
        <title>Cyphomyrmex costatus WGS genome.</title>
        <authorList>
            <person name="Nygaard S."/>
            <person name="Hu H."/>
            <person name="Boomsma J."/>
            <person name="Zhang G."/>
        </authorList>
    </citation>
    <scope>NUCLEOTIDE SEQUENCE [LARGE SCALE GENOMIC DNA]</scope>
    <source>
        <strain evidence="2">MS0001</strain>
        <tissue evidence="2">Whole body</tissue>
    </source>
</reference>
<evidence type="ECO:0000313" key="3">
    <source>
        <dbReference type="Proteomes" id="UP000078542"/>
    </source>
</evidence>
<protein>
    <submittedName>
        <fullName evidence="2">Uncharacterized protein</fullName>
    </submittedName>
</protein>
<proteinExistence type="predicted"/>
<evidence type="ECO:0000256" key="1">
    <source>
        <dbReference type="SAM" id="SignalP"/>
    </source>
</evidence>
<name>A0A151I8F7_9HYME</name>
<keyword evidence="3" id="KW-1185">Reference proteome</keyword>
<gene>
    <name evidence="2" type="ORF">ALC62_15118</name>
</gene>
<dbReference type="AlphaFoldDB" id="A0A151I8F7"/>
<keyword evidence="1" id="KW-0732">Signal</keyword>
<sequence>MSLSRPVLIKVRTLSICFIIVELTSTDSTDPRDEEARGETRRGRGEQMSVKVMGEKLADTRSKVSLASSDRLRAVEEIDESHLRQWLADRNSILGCVEPRREALIFCYAACNWANHLPLSDRRNVRELFTCIASLNRVENVKSWCVRGSRRNADSPLRGGEKGRKGWRMTTRRGLSLDVIDVAGHEVGMERTVLRTRTTSALVIGRPRPLQILGYRRISPGFWWLSNASALAFEHRERSGRDRRQ</sequence>
<accession>A0A151I8F7</accession>
<feature type="chain" id="PRO_5007582028" evidence="1">
    <location>
        <begin position="29"/>
        <end position="245"/>
    </location>
</feature>
<dbReference type="EMBL" id="KQ978393">
    <property type="protein sequence ID" value="KYM94257.1"/>
    <property type="molecule type" value="Genomic_DNA"/>
</dbReference>
<evidence type="ECO:0000313" key="2">
    <source>
        <dbReference type="EMBL" id="KYM94257.1"/>
    </source>
</evidence>
<feature type="signal peptide" evidence="1">
    <location>
        <begin position="1"/>
        <end position="28"/>
    </location>
</feature>
<organism evidence="2 3">
    <name type="scientific">Cyphomyrmex costatus</name>
    <dbReference type="NCBI Taxonomy" id="456900"/>
    <lineage>
        <taxon>Eukaryota</taxon>
        <taxon>Metazoa</taxon>
        <taxon>Ecdysozoa</taxon>
        <taxon>Arthropoda</taxon>
        <taxon>Hexapoda</taxon>
        <taxon>Insecta</taxon>
        <taxon>Pterygota</taxon>
        <taxon>Neoptera</taxon>
        <taxon>Endopterygota</taxon>
        <taxon>Hymenoptera</taxon>
        <taxon>Apocrita</taxon>
        <taxon>Aculeata</taxon>
        <taxon>Formicoidea</taxon>
        <taxon>Formicidae</taxon>
        <taxon>Myrmicinae</taxon>
        <taxon>Cyphomyrmex</taxon>
    </lineage>
</organism>